<gene>
    <name evidence="1" type="primary">RvY_07854-1</name>
    <name evidence="1" type="synonym">RvY_07854.1</name>
    <name evidence="1" type="ORF">RvY_07854</name>
</gene>
<keyword evidence="2" id="KW-1185">Reference proteome</keyword>
<organism evidence="1 2">
    <name type="scientific">Ramazzottius varieornatus</name>
    <name type="common">Water bear</name>
    <name type="synonym">Tardigrade</name>
    <dbReference type="NCBI Taxonomy" id="947166"/>
    <lineage>
        <taxon>Eukaryota</taxon>
        <taxon>Metazoa</taxon>
        <taxon>Ecdysozoa</taxon>
        <taxon>Tardigrada</taxon>
        <taxon>Eutardigrada</taxon>
        <taxon>Parachela</taxon>
        <taxon>Hypsibioidea</taxon>
        <taxon>Ramazzottiidae</taxon>
        <taxon>Ramazzottius</taxon>
    </lineage>
</organism>
<dbReference type="EMBL" id="BDGG01000003">
    <property type="protein sequence ID" value="GAU96402.1"/>
    <property type="molecule type" value="Genomic_DNA"/>
</dbReference>
<sequence length="119" mass="12850">MDSVVGRHAFFAEALKKLDEASNDAETTFLNVAVEVSHEMEDLGYTVAISGLAINGDPGFHKEYRVRACLFLLLKPERLSQGAETQANTAMPKGEGSSIPPLIFGRSVGRVYSPRVPGV</sequence>
<protein>
    <submittedName>
        <fullName evidence="1">Uncharacterized protein</fullName>
    </submittedName>
</protein>
<evidence type="ECO:0000313" key="2">
    <source>
        <dbReference type="Proteomes" id="UP000186922"/>
    </source>
</evidence>
<evidence type="ECO:0000313" key="1">
    <source>
        <dbReference type="EMBL" id="GAU96402.1"/>
    </source>
</evidence>
<dbReference type="Proteomes" id="UP000186922">
    <property type="component" value="Unassembled WGS sequence"/>
</dbReference>
<comment type="caution">
    <text evidence="1">The sequence shown here is derived from an EMBL/GenBank/DDBJ whole genome shotgun (WGS) entry which is preliminary data.</text>
</comment>
<accession>A0A1D1V8N1</accession>
<dbReference type="AlphaFoldDB" id="A0A1D1V8N1"/>
<proteinExistence type="predicted"/>
<reference evidence="1 2" key="1">
    <citation type="journal article" date="2016" name="Nat. Commun.">
        <title>Extremotolerant tardigrade genome and improved radiotolerance of human cultured cells by tardigrade-unique protein.</title>
        <authorList>
            <person name="Hashimoto T."/>
            <person name="Horikawa D.D."/>
            <person name="Saito Y."/>
            <person name="Kuwahara H."/>
            <person name="Kozuka-Hata H."/>
            <person name="Shin-I T."/>
            <person name="Minakuchi Y."/>
            <person name="Ohishi K."/>
            <person name="Motoyama A."/>
            <person name="Aizu T."/>
            <person name="Enomoto A."/>
            <person name="Kondo K."/>
            <person name="Tanaka S."/>
            <person name="Hara Y."/>
            <person name="Koshikawa S."/>
            <person name="Sagara H."/>
            <person name="Miura T."/>
            <person name="Yokobori S."/>
            <person name="Miyagawa K."/>
            <person name="Suzuki Y."/>
            <person name="Kubo T."/>
            <person name="Oyama M."/>
            <person name="Kohara Y."/>
            <person name="Fujiyama A."/>
            <person name="Arakawa K."/>
            <person name="Katayama T."/>
            <person name="Toyoda A."/>
            <person name="Kunieda T."/>
        </authorList>
    </citation>
    <scope>NUCLEOTIDE SEQUENCE [LARGE SCALE GENOMIC DNA]</scope>
    <source>
        <strain evidence="1 2">YOKOZUNA-1</strain>
    </source>
</reference>
<name>A0A1D1V8N1_RAMVA</name>